<organism evidence="1 2">
    <name type="scientific">Croceibacterium xixiisoli</name>
    <dbReference type="NCBI Taxonomy" id="1476466"/>
    <lineage>
        <taxon>Bacteria</taxon>
        <taxon>Pseudomonadati</taxon>
        <taxon>Pseudomonadota</taxon>
        <taxon>Alphaproteobacteria</taxon>
        <taxon>Sphingomonadales</taxon>
        <taxon>Erythrobacteraceae</taxon>
        <taxon>Croceibacterium</taxon>
    </lineage>
</organism>
<dbReference type="AlphaFoldDB" id="A0A6I4TXF4"/>
<evidence type="ECO:0000313" key="1">
    <source>
        <dbReference type="EMBL" id="MXP00593.1"/>
    </source>
</evidence>
<gene>
    <name evidence="1" type="ORF">GRI97_16505</name>
</gene>
<evidence type="ECO:0000313" key="2">
    <source>
        <dbReference type="Proteomes" id="UP000469430"/>
    </source>
</evidence>
<proteinExistence type="predicted"/>
<accession>A0A6I4TXF4</accession>
<dbReference type="RefSeq" id="WP_161392325.1">
    <property type="nucleotide sequence ID" value="NZ_JBHSCP010000003.1"/>
</dbReference>
<dbReference type="EMBL" id="WTYJ01000004">
    <property type="protein sequence ID" value="MXP00593.1"/>
    <property type="molecule type" value="Genomic_DNA"/>
</dbReference>
<comment type="caution">
    <text evidence="1">The sequence shown here is derived from an EMBL/GenBank/DDBJ whole genome shotgun (WGS) entry which is preliminary data.</text>
</comment>
<protein>
    <submittedName>
        <fullName evidence="1">Uncharacterized protein</fullName>
    </submittedName>
</protein>
<reference evidence="1 2" key="1">
    <citation type="submission" date="2019-12" db="EMBL/GenBank/DDBJ databases">
        <title>Genomic-based taxomic classification of the family Erythrobacteraceae.</title>
        <authorList>
            <person name="Xu L."/>
        </authorList>
    </citation>
    <scope>NUCLEOTIDE SEQUENCE [LARGE SCALE GENOMIC DNA]</scope>
    <source>
        <strain evidence="1 2">S36</strain>
    </source>
</reference>
<dbReference type="OrthoDB" id="4623393at2"/>
<dbReference type="Proteomes" id="UP000469430">
    <property type="component" value="Unassembled WGS sequence"/>
</dbReference>
<sequence length="65" mass="7235">MVPVDYLEKLPNLLDRLLEILPAMIDPAREDWGFLDMCGADPATIASVRDQIATIETRRAAIRPG</sequence>
<keyword evidence="2" id="KW-1185">Reference proteome</keyword>
<name>A0A6I4TXF4_9SPHN</name>